<evidence type="ECO:0000313" key="1">
    <source>
        <dbReference type="EMBL" id="EGJ34911.1"/>
    </source>
</evidence>
<proteinExistence type="predicted"/>
<dbReference type="Proteomes" id="UP000003959">
    <property type="component" value="Unassembled WGS sequence"/>
</dbReference>
<evidence type="ECO:0000313" key="2">
    <source>
        <dbReference type="Proteomes" id="UP000003959"/>
    </source>
</evidence>
<dbReference type="AlphaFoldDB" id="F4XKQ6"/>
<protein>
    <submittedName>
        <fullName evidence="1">Uncharacterized protein</fullName>
    </submittedName>
</protein>
<accession>F4XKQ6</accession>
<name>F4XKQ6_9CYAN</name>
<gene>
    <name evidence="1" type="ORF">LYNGBM3L_10540</name>
</gene>
<dbReference type="HOGENOM" id="CLU_2570040_0_0_3"/>
<organism evidence="1 2">
    <name type="scientific">Moorena producens 3L</name>
    <dbReference type="NCBI Taxonomy" id="489825"/>
    <lineage>
        <taxon>Bacteria</taxon>
        <taxon>Bacillati</taxon>
        <taxon>Cyanobacteriota</taxon>
        <taxon>Cyanophyceae</taxon>
        <taxon>Coleofasciculales</taxon>
        <taxon>Coleofasciculaceae</taxon>
        <taxon>Moorena</taxon>
    </lineage>
</organism>
<keyword evidence="2" id="KW-1185">Reference proteome</keyword>
<dbReference type="EMBL" id="GL890825">
    <property type="protein sequence ID" value="EGJ34911.1"/>
    <property type="molecule type" value="Genomic_DNA"/>
</dbReference>
<dbReference type="RefSeq" id="WP_008179085.1">
    <property type="nucleotide sequence ID" value="NZ_GL890825.1"/>
</dbReference>
<reference evidence="2" key="1">
    <citation type="journal article" date="2011" name="Proc. Natl. Acad. Sci. U.S.A.">
        <title>Genomic insights into the physiology and ecology of the marine filamentous cyanobacterium Lyngbya majuscula.</title>
        <authorList>
            <person name="Jones A.C."/>
            <person name="Monroe E.A."/>
            <person name="Podell S."/>
            <person name="Hess W.R."/>
            <person name="Klages S."/>
            <person name="Esquenazi E."/>
            <person name="Niessen S."/>
            <person name="Hoover H."/>
            <person name="Rothmann M."/>
            <person name="Lasken R.S."/>
            <person name="Yates J.R.III."/>
            <person name="Reinhardt R."/>
            <person name="Kube M."/>
            <person name="Burkart M.D."/>
            <person name="Allen E.E."/>
            <person name="Dorrestein P.C."/>
            <person name="Gerwick W.H."/>
            <person name="Gerwick L."/>
        </authorList>
    </citation>
    <scope>NUCLEOTIDE SEQUENCE [LARGE SCALE GENOMIC DNA]</scope>
    <source>
        <strain evidence="2">3L</strain>
    </source>
</reference>
<sequence length="81" mass="9575">MNLEIFVLMVRILYFRCICPGFKDITIPKQEGEEGAMYELTWYDGTSPQFHLRNLPHLRYPRDIPPRPLVKICIIGMLPIR</sequence>